<evidence type="ECO:0000256" key="2">
    <source>
        <dbReference type="SAM" id="MobiDB-lite"/>
    </source>
</evidence>
<feature type="compositionally biased region" description="Polar residues" evidence="2">
    <location>
        <begin position="187"/>
        <end position="200"/>
    </location>
</feature>
<keyword evidence="4" id="KW-1185">Reference proteome</keyword>
<sequence>MAQGHVPIAYPSASDATAAATDKRIFDIQQYKRIVQFGDAVLSGSHPSVKLPPGLLALSRPSPRPSNGSLQANGQKPAAQAWQKQPAAQGSSDALSVKRALAPARTEINPILLEKSDELIRAELQLKRQRLERSLREEIDRRRGSKLEKAEPMADVDLSNILSKALTLVQETAGPSHLDENLSATNEAASDSFDDNTFYSSRHDTPESQLIHRVSDESPAAHASTNDRADPQPPKPNTGYSFVGATDSTAVSVPAIRERPAPATSAPVGFHVPGLNNYPSETVPSARASHYNTSGEQSLSGDSGNTSEPQRDQYQGFAGHSSSQAYADAHPPSPLIRTYNVLPVPPRLAQVPQAAVERPLITTPSQPSNNSRGAPAQVAALRSEPFVNTSPDSSPQAGKNSEKKKSKKKKKRKADRQPPEDVMPYIKPEPQSPSPIHAPTFTRPSKRQKQSQRQGNEPDHDELTIIHDPQQQHESRPLREETVGARYDIAEYPQQQAGTRVVTERQYGKDYSEDRGTLRDVYIQRQPSPSRFIQRPLSATYSTRPIVTDGTYGEPVHRYRDPYEVPRMSVRPEVDTYGQHRPPPTRIIVDSFGREYIEPPRPPVRQSVAPAIGHGEPEILYERAPPRAVSRHLGPLTYDEPGIVYPRASSAYPFPRRVVTQPERIVHDYGDGRPREYSLWRHRSGGYRMRGEESMLPEQQAYGRQNLMQSMRPEGRIHEYAGSAHPESRREIAPAYVADYGPRPGEQAILQDAYSSRPVERYYDQPPGRVGEGATYIERPRTIVSGDAPYVDDAVRDMYR</sequence>
<comment type="caution">
    <text evidence="3">The sequence shown here is derived from an EMBL/GenBank/DDBJ whole genome shotgun (WGS) entry which is preliminary data.</text>
</comment>
<feature type="coiled-coil region" evidence="1">
    <location>
        <begin position="112"/>
        <end position="141"/>
    </location>
</feature>
<feature type="region of interest" description="Disordered" evidence="2">
    <location>
        <begin position="53"/>
        <end position="94"/>
    </location>
</feature>
<organism evidence="3 4">
    <name type="scientific">Bionectria ochroleuca</name>
    <name type="common">Gliocladium roseum</name>
    <dbReference type="NCBI Taxonomy" id="29856"/>
    <lineage>
        <taxon>Eukaryota</taxon>
        <taxon>Fungi</taxon>
        <taxon>Dikarya</taxon>
        <taxon>Ascomycota</taxon>
        <taxon>Pezizomycotina</taxon>
        <taxon>Sordariomycetes</taxon>
        <taxon>Hypocreomycetidae</taxon>
        <taxon>Hypocreales</taxon>
        <taxon>Bionectriaceae</taxon>
        <taxon>Clonostachys</taxon>
    </lineage>
</organism>
<protein>
    <submittedName>
        <fullName evidence="3">Uncharacterized protein</fullName>
    </submittedName>
</protein>
<feature type="region of interest" description="Disordered" evidence="2">
    <location>
        <begin position="187"/>
        <end position="244"/>
    </location>
</feature>
<reference evidence="3 4" key="1">
    <citation type="submission" date="2019-06" db="EMBL/GenBank/DDBJ databases">
        <authorList>
            <person name="Broberg M."/>
        </authorList>
    </citation>
    <scope>NUCLEOTIDE SEQUENCE [LARGE SCALE GENOMIC DNA]</scope>
</reference>
<evidence type="ECO:0000313" key="4">
    <source>
        <dbReference type="Proteomes" id="UP000766486"/>
    </source>
</evidence>
<feature type="compositionally biased region" description="Basic residues" evidence="2">
    <location>
        <begin position="402"/>
        <end position="414"/>
    </location>
</feature>
<evidence type="ECO:0000313" key="3">
    <source>
        <dbReference type="EMBL" id="VUC23097.1"/>
    </source>
</evidence>
<proteinExistence type="predicted"/>
<feature type="compositionally biased region" description="Low complexity" evidence="2">
    <location>
        <begin position="75"/>
        <end position="89"/>
    </location>
</feature>
<feature type="compositionally biased region" description="Polar residues" evidence="2">
    <location>
        <begin position="290"/>
        <end position="308"/>
    </location>
</feature>
<feature type="region of interest" description="Disordered" evidence="2">
    <location>
        <begin position="386"/>
        <end position="479"/>
    </location>
</feature>
<gene>
    <name evidence="3" type="ORF">CLO192961_LOCUS101479</name>
</gene>
<feature type="compositionally biased region" description="Polar residues" evidence="2">
    <location>
        <begin position="386"/>
        <end position="398"/>
    </location>
</feature>
<accession>A0ABY6TWN0</accession>
<dbReference type="EMBL" id="CABFNS010000699">
    <property type="protein sequence ID" value="VUC23097.1"/>
    <property type="molecule type" value="Genomic_DNA"/>
</dbReference>
<feature type="compositionally biased region" description="Basic and acidic residues" evidence="2">
    <location>
        <begin position="456"/>
        <end position="479"/>
    </location>
</feature>
<keyword evidence="1" id="KW-0175">Coiled coil</keyword>
<dbReference type="Proteomes" id="UP000766486">
    <property type="component" value="Unassembled WGS sequence"/>
</dbReference>
<feature type="region of interest" description="Disordered" evidence="2">
    <location>
        <begin position="279"/>
        <end position="332"/>
    </location>
</feature>
<name>A0ABY6TWN0_BIOOC</name>
<evidence type="ECO:0000256" key="1">
    <source>
        <dbReference type="SAM" id="Coils"/>
    </source>
</evidence>
<feature type="compositionally biased region" description="Polar residues" evidence="2">
    <location>
        <begin position="65"/>
        <end position="74"/>
    </location>
</feature>